<accession>A0ABD0VMS4</accession>
<name>A0ABD0VMS4_DENTH</name>
<dbReference type="EMBL" id="JANQDX010000005">
    <property type="protein sequence ID" value="KAL0923863.1"/>
    <property type="molecule type" value="Genomic_DNA"/>
</dbReference>
<protein>
    <submittedName>
        <fullName evidence="1">Uncharacterized protein</fullName>
    </submittedName>
</protein>
<dbReference type="Proteomes" id="UP001552299">
    <property type="component" value="Unassembled WGS sequence"/>
</dbReference>
<dbReference type="AlphaFoldDB" id="A0ABD0VMS4"/>
<comment type="caution">
    <text evidence="1">The sequence shown here is derived from an EMBL/GenBank/DDBJ whole genome shotgun (WGS) entry which is preliminary data.</text>
</comment>
<proteinExistence type="predicted"/>
<evidence type="ECO:0000313" key="2">
    <source>
        <dbReference type="Proteomes" id="UP001552299"/>
    </source>
</evidence>
<organism evidence="1 2">
    <name type="scientific">Dendrobium thyrsiflorum</name>
    <name type="common">Pinecone-like raceme dendrobium</name>
    <name type="synonym">Orchid</name>
    <dbReference type="NCBI Taxonomy" id="117978"/>
    <lineage>
        <taxon>Eukaryota</taxon>
        <taxon>Viridiplantae</taxon>
        <taxon>Streptophyta</taxon>
        <taxon>Embryophyta</taxon>
        <taxon>Tracheophyta</taxon>
        <taxon>Spermatophyta</taxon>
        <taxon>Magnoliopsida</taxon>
        <taxon>Liliopsida</taxon>
        <taxon>Asparagales</taxon>
        <taxon>Orchidaceae</taxon>
        <taxon>Epidendroideae</taxon>
        <taxon>Malaxideae</taxon>
        <taxon>Dendrobiinae</taxon>
        <taxon>Dendrobium</taxon>
    </lineage>
</organism>
<keyword evidence="2" id="KW-1185">Reference proteome</keyword>
<sequence length="83" mass="9337">MHFQYDSFLDEHLYHTCNLNQKSRETVISIFPDQKKKALLLSSSMVLGIMGKASPSSCKHCLLAPNIKWICPIAPSTIYDPSP</sequence>
<gene>
    <name evidence="1" type="ORF">M5K25_004643</name>
</gene>
<evidence type="ECO:0000313" key="1">
    <source>
        <dbReference type="EMBL" id="KAL0923863.1"/>
    </source>
</evidence>
<reference evidence="1 2" key="1">
    <citation type="journal article" date="2024" name="Plant Biotechnol. J.">
        <title>Dendrobium thyrsiflorum genome and its molecular insights into genes involved in important horticultural traits.</title>
        <authorList>
            <person name="Chen B."/>
            <person name="Wang J.Y."/>
            <person name="Zheng P.J."/>
            <person name="Li K.L."/>
            <person name="Liang Y.M."/>
            <person name="Chen X.F."/>
            <person name="Zhang C."/>
            <person name="Zhao X."/>
            <person name="He X."/>
            <person name="Zhang G.Q."/>
            <person name="Liu Z.J."/>
            <person name="Xu Q."/>
        </authorList>
    </citation>
    <scope>NUCLEOTIDE SEQUENCE [LARGE SCALE GENOMIC DNA]</scope>
    <source>
        <strain evidence="1">GZMU011</strain>
    </source>
</reference>